<accession>A0A8D8U1X0</accession>
<protein>
    <submittedName>
        <fullName evidence="1">Uncharacterized protein</fullName>
    </submittedName>
</protein>
<organism evidence="1">
    <name type="scientific">Cacopsylla melanoneura</name>
    <dbReference type="NCBI Taxonomy" id="428564"/>
    <lineage>
        <taxon>Eukaryota</taxon>
        <taxon>Metazoa</taxon>
        <taxon>Ecdysozoa</taxon>
        <taxon>Arthropoda</taxon>
        <taxon>Hexapoda</taxon>
        <taxon>Insecta</taxon>
        <taxon>Pterygota</taxon>
        <taxon>Neoptera</taxon>
        <taxon>Paraneoptera</taxon>
        <taxon>Hemiptera</taxon>
        <taxon>Sternorrhyncha</taxon>
        <taxon>Psylloidea</taxon>
        <taxon>Psyllidae</taxon>
        <taxon>Psyllinae</taxon>
        <taxon>Cacopsylla</taxon>
    </lineage>
</organism>
<name>A0A8D8U1X0_9HEMI</name>
<dbReference type="EMBL" id="HBUF01330595">
    <property type="protein sequence ID" value="CAG6696886.1"/>
    <property type="molecule type" value="Transcribed_RNA"/>
</dbReference>
<reference evidence="1" key="1">
    <citation type="submission" date="2021-05" db="EMBL/GenBank/DDBJ databases">
        <authorList>
            <person name="Alioto T."/>
            <person name="Alioto T."/>
            <person name="Gomez Garrido J."/>
        </authorList>
    </citation>
    <scope>NUCLEOTIDE SEQUENCE</scope>
</reference>
<dbReference type="AlphaFoldDB" id="A0A8D8U1X0"/>
<proteinExistence type="predicted"/>
<evidence type="ECO:0000313" key="1">
    <source>
        <dbReference type="EMBL" id="CAG6696886.1"/>
    </source>
</evidence>
<sequence length="100" mass="11163">MAPRECVFKGCCCFSLHITLFHISHQNNENKLSNVKEGGEREGGGKGRGLGTRNRRYLPWAVSLMGEYWSTREMGDQGSIPGGWQKFVSVTKMGLILKNS</sequence>